<dbReference type="InterPro" id="IPR000109">
    <property type="entry name" value="POT_fam"/>
</dbReference>
<evidence type="ECO:0000256" key="4">
    <source>
        <dbReference type="ARBA" id="ARBA00022989"/>
    </source>
</evidence>
<dbReference type="PANTHER" id="PTHR11654">
    <property type="entry name" value="OLIGOPEPTIDE TRANSPORTER-RELATED"/>
    <property type="match status" value="1"/>
</dbReference>
<comment type="subcellular location">
    <subcellularLocation>
        <location evidence="1">Membrane</location>
        <topology evidence="1">Multi-pass membrane protein</topology>
    </subcellularLocation>
</comment>
<feature type="transmembrane region" description="Helical" evidence="6">
    <location>
        <begin position="190"/>
        <end position="212"/>
    </location>
</feature>
<dbReference type="PROSITE" id="PS01022">
    <property type="entry name" value="PTR2_1"/>
    <property type="match status" value="1"/>
</dbReference>
<keyword evidence="4 6" id="KW-1133">Transmembrane helix</keyword>
<dbReference type="InterPro" id="IPR036259">
    <property type="entry name" value="MFS_trans_sf"/>
</dbReference>
<dbReference type="Pfam" id="PF00854">
    <property type="entry name" value="PTR2"/>
    <property type="match status" value="1"/>
</dbReference>
<dbReference type="AlphaFoldDB" id="A0AAD4TDK9"/>
<gene>
    <name evidence="7" type="ORF">MKW98_006189</name>
</gene>
<dbReference type="SUPFAM" id="SSF103473">
    <property type="entry name" value="MFS general substrate transporter"/>
    <property type="match status" value="1"/>
</dbReference>
<dbReference type="GO" id="GO:0006857">
    <property type="term" value="P:oligopeptide transport"/>
    <property type="evidence" value="ECO:0007669"/>
    <property type="project" value="InterPro"/>
</dbReference>
<feature type="transmembrane region" description="Helical" evidence="6">
    <location>
        <begin position="455"/>
        <end position="477"/>
    </location>
</feature>
<proteinExistence type="inferred from homology"/>
<name>A0AAD4TDK9_9MAGN</name>
<dbReference type="EMBL" id="JAJJMB010001716">
    <property type="protein sequence ID" value="KAI3955829.1"/>
    <property type="molecule type" value="Genomic_DNA"/>
</dbReference>
<evidence type="ECO:0000313" key="7">
    <source>
        <dbReference type="EMBL" id="KAI3955829.1"/>
    </source>
</evidence>
<feature type="transmembrane region" description="Helical" evidence="6">
    <location>
        <begin position="376"/>
        <end position="396"/>
    </location>
</feature>
<keyword evidence="3 6" id="KW-0812">Transmembrane</keyword>
<sequence length="570" mass="62326">MAKVTDGQPGEVILDEEESTPPFTHVGRKRGGWITFPFVTVAILGLTVGSAGWAANIIVFLITKFNFMSIDAAQVSNIVNGSSNFVPIFAAIMADSFFGNFSVIVVSSIISLMGLILFMLTVTIPSLRPLECALNVTGSSSATCEAASALQLAVLYLSITLSALGLGGTRYTIATMGADQFEKPKDQESFFNWYFFSLYVGSIIGAVGIVYIQDNVGWDWGVGICLVANLVALVVLLVGKRYYRRVELEKSPYKSLARVFVAAIQKRKVSTSPETRTFYHGSSDVVSVQPSPPSSSLRFLNHAALKTEGDTNEDGTIAKEWNLCTVQQVEDLKTIIKIIPLWLSSFLISIPIGVQISLAVPQALRMDRHIGTKFQVPAGSFLVSTLLAMAIFITIVDRFVMPTYQKLRCRPLTPLQRVGIGHVLTIAGMAASAIVERKRLSIVWSKNLTSSTSAVTMSAFWLVLPLALVGVGEAFHFPGQVSLYYQEFPVSLRSTSTAMISLLVAVGFYLSTAMIDIVRRSTGWLPNNINQGRLDNMFWLLVVIGVFNFGYFIVCSVLYKYQNVADSDEN</sequence>
<feature type="transmembrane region" description="Helical" evidence="6">
    <location>
        <begin position="498"/>
        <end position="518"/>
    </location>
</feature>
<evidence type="ECO:0000313" key="8">
    <source>
        <dbReference type="Proteomes" id="UP001202328"/>
    </source>
</evidence>
<feature type="transmembrane region" description="Helical" evidence="6">
    <location>
        <begin position="417"/>
        <end position="435"/>
    </location>
</feature>
<evidence type="ECO:0000256" key="5">
    <source>
        <dbReference type="ARBA" id="ARBA00023136"/>
    </source>
</evidence>
<keyword evidence="8" id="KW-1185">Reference proteome</keyword>
<feature type="transmembrane region" description="Helical" evidence="6">
    <location>
        <begin position="538"/>
        <end position="559"/>
    </location>
</feature>
<dbReference type="Proteomes" id="UP001202328">
    <property type="component" value="Unassembled WGS sequence"/>
</dbReference>
<comment type="similarity">
    <text evidence="2">Belongs to the major facilitator superfamily. Proton-dependent oligopeptide transporter (POT/PTR) (TC 2.A.17) family.</text>
</comment>
<dbReference type="GO" id="GO:0016020">
    <property type="term" value="C:membrane"/>
    <property type="evidence" value="ECO:0007669"/>
    <property type="project" value="UniProtKB-SubCell"/>
</dbReference>
<accession>A0AAD4TDK9</accession>
<feature type="transmembrane region" description="Helical" evidence="6">
    <location>
        <begin position="38"/>
        <end position="63"/>
    </location>
</feature>
<feature type="transmembrane region" description="Helical" evidence="6">
    <location>
        <begin position="218"/>
        <end position="238"/>
    </location>
</feature>
<evidence type="ECO:0000256" key="2">
    <source>
        <dbReference type="ARBA" id="ARBA00005982"/>
    </source>
</evidence>
<comment type="caution">
    <text evidence="7">The sequence shown here is derived from an EMBL/GenBank/DDBJ whole genome shotgun (WGS) entry which is preliminary data.</text>
</comment>
<evidence type="ECO:0000256" key="1">
    <source>
        <dbReference type="ARBA" id="ARBA00004141"/>
    </source>
</evidence>
<keyword evidence="5 6" id="KW-0472">Membrane</keyword>
<evidence type="ECO:0000256" key="6">
    <source>
        <dbReference type="SAM" id="Phobius"/>
    </source>
</evidence>
<feature type="transmembrane region" description="Helical" evidence="6">
    <location>
        <begin position="341"/>
        <end position="364"/>
    </location>
</feature>
<dbReference type="InterPro" id="IPR018456">
    <property type="entry name" value="PTR2_symporter_CS"/>
</dbReference>
<evidence type="ECO:0000256" key="3">
    <source>
        <dbReference type="ARBA" id="ARBA00022692"/>
    </source>
</evidence>
<feature type="transmembrane region" description="Helical" evidence="6">
    <location>
        <begin position="147"/>
        <end position="169"/>
    </location>
</feature>
<dbReference type="Gene3D" id="1.20.1250.20">
    <property type="entry name" value="MFS general substrate transporter like domains"/>
    <property type="match status" value="1"/>
</dbReference>
<organism evidence="7 8">
    <name type="scientific">Papaver atlanticum</name>
    <dbReference type="NCBI Taxonomy" id="357466"/>
    <lineage>
        <taxon>Eukaryota</taxon>
        <taxon>Viridiplantae</taxon>
        <taxon>Streptophyta</taxon>
        <taxon>Embryophyta</taxon>
        <taxon>Tracheophyta</taxon>
        <taxon>Spermatophyta</taxon>
        <taxon>Magnoliopsida</taxon>
        <taxon>Ranunculales</taxon>
        <taxon>Papaveraceae</taxon>
        <taxon>Papaveroideae</taxon>
        <taxon>Papaver</taxon>
    </lineage>
</organism>
<dbReference type="GO" id="GO:0022857">
    <property type="term" value="F:transmembrane transporter activity"/>
    <property type="evidence" value="ECO:0007669"/>
    <property type="project" value="InterPro"/>
</dbReference>
<feature type="transmembrane region" description="Helical" evidence="6">
    <location>
        <begin position="101"/>
        <end position="127"/>
    </location>
</feature>
<reference evidence="7" key="1">
    <citation type="submission" date="2022-04" db="EMBL/GenBank/DDBJ databases">
        <title>A functionally conserved STORR gene fusion in Papaver species that diverged 16.8 million years ago.</title>
        <authorList>
            <person name="Catania T."/>
        </authorList>
    </citation>
    <scope>NUCLEOTIDE SEQUENCE</scope>
    <source>
        <strain evidence="7">S-188037</strain>
    </source>
</reference>
<protein>
    <submittedName>
        <fullName evidence="7">Uncharacterized protein</fullName>
    </submittedName>
</protein>